<evidence type="ECO:0000259" key="15">
    <source>
        <dbReference type="PROSITE" id="PS50851"/>
    </source>
</evidence>
<dbReference type="InterPro" id="IPR037257">
    <property type="entry name" value="T2SS_E_N_sf"/>
</dbReference>
<keyword evidence="9" id="KW-0067">ATP-binding</keyword>
<keyword evidence="5 12" id="KW-0597">Phosphoprotein</keyword>
<evidence type="ECO:0000256" key="9">
    <source>
        <dbReference type="ARBA" id="ARBA00022840"/>
    </source>
</evidence>
<keyword evidence="10" id="KW-0902">Two-component regulatory system</keyword>
<dbReference type="AlphaFoldDB" id="C5BIY1"/>
<dbReference type="InterPro" id="IPR004105">
    <property type="entry name" value="CheA-like_dim"/>
</dbReference>
<keyword evidence="6 17" id="KW-0808">Transferase</keyword>
<dbReference type="PANTHER" id="PTHR43395">
    <property type="entry name" value="SENSOR HISTIDINE KINASE CHEA"/>
    <property type="match status" value="1"/>
</dbReference>
<comment type="catalytic activity">
    <reaction evidence="1">
        <text>ATP + protein L-histidine = ADP + protein N-phospho-L-histidine.</text>
        <dbReference type="EC" id="2.7.13.3"/>
    </reaction>
</comment>
<dbReference type="CDD" id="cd16916">
    <property type="entry name" value="HATPase_CheA-like"/>
    <property type="match status" value="1"/>
</dbReference>
<dbReference type="SUPFAM" id="SSF47384">
    <property type="entry name" value="Homodimeric domain of signal transducing histidine kinase"/>
    <property type="match status" value="1"/>
</dbReference>
<dbReference type="SUPFAM" id="SSF47226">
    <property type="entry name" value="Histidine-containing phosphotransfer domain, HPT domain"/>
    <property type="match status" value="1"/>
</dbReference>
<evidence type="ECO:0000256" key="11">
    <source>
        <dbReference type="ARBA" id="ARBA00035100"/>
    </source>
</evidence>
<dbReference type="PROSITE" id="PS50894">
    <property type="entry name" value="HPT"/>
    <property type="match status" value="1"/>
</dbReference>
<evidence type="ECO:0000256" key="1">
    <source>
        <dbReference type="ARBA" id="ARBA00000085"/>
    </source>
</evidence>
<dbReference type="InterPro" id="IPR036890">
    <property type="entry name" value="HATPase_C_sf"/>
</dbReference>
<gene>
    <name evidence="17" type="ordered locus">TERTU_4381</name>
</gene>
<dbReference type="KEGG" id="ttu:TERTU_4381"/>
<dbReference type="InterPro" id="IPR036097">
    <property type="entry name" value="HisK_dim/P_sf"/>
</dbReference>
<reference evidence="17 18" key="1">
    <citation type="journal article" date="2009" name="PLoS ONE">
        <title>The complete genome of Teredinibacter turnerae T7901: an intracellular endosymbiont of marine wood-boring bivalves (shipworms).</title>
        <authorList>
            <person name="Yang J.C."/>
            <person name="Madupu R."/>
            <person name="Durkin A.S."/>
            <person name="Ekborg N.A."/>
            <person name="Pedamallu C.S."/>
            <person name="Hostetler J.B."/>
            <person name="Radune D."/>
            <person name="Toms B.S."/>
            <person name="Henrissat B."/>
            <person name="Coutinho P.M."/>
            <person name="Schwarz S."/>
            <person name="Field L."/>
            <person name="Trindade-Silva A.E."/>
            <person name="Soares C.A.G."/>
            <person name="Elshahawi S."/>
            <person name="Hanora A."/>
            <person name="Schmidt E.W."/>
            <person name="Haygood M.G."/>
            <person name="Posfai J."/>
            <person name="Benner J."/>
            <person name="Madinger C."/>
            <person name="Nove J."/>
            <person name="Anton B."/>
            <person name="Chaudhary K."/>
            <person name="Foster J."/>
            <person name="Holman A."/>
            <person name="Kumar S."/>
            <person name="Lessard P.A."/>
            <person name="Luyten Y.A."/>
            <person name="Slatko B."/>
            <person name="Wood N."/>
            <person name="Wu B."/>
            <person name="Teplitski M."/>
            <person name="Mougous J.D."/>
            <person name="Ward N."/>
            <person name="Eisen J.A."/>
            <person name="Badger J.H."/>
            <person name="Distel D.L."/>
        </authorList>
    </citation>
    <scope>NUCLEOTIDE SEQUENCE [LARGE SCALE GENOMIC DNA]</scope>
    <source>
        <strain evidence="18">ATCC 39867 / T7901</strain>
    </source>
</reference>
<evidence type="ECO:0000256" key="10">
    <source>
        <dbReference type="ARBA" id="ARBA00023012"/>
    </source>
</evidence>
<dbReference type="InterPro" id="IPR051315">
    <property type="entry name" value="Bact_Chemotaxis_CheA"/>
</dbReference>
<dbReference type="Pfam" id="PF01584">
    <property type="entry name" value="CheW"/>
    <property type="match status" value="1"/>
</dbReference>
<dbReference type="SMART" id="SM00260">
    <property type="entry name" value="CheW"/>
    <property type="match status" value="1"/>
</dbReference>
<evidence type="ECO:0000259" key="14">
    <source>
        <dbReference type="PROSITE" id="PS50109"/>
    </source>
</evidence>
<evidence type="ECO:0000256" key="7">
    <source>
        <dbReference type="ARBA" id="ARBA00022741"/>
    </source>
</evidence>
<name>C5BIY1_TERTT</name>
<dbReference type="SMART" id="SM00387">
    <property type="entry name" value="HATPase_c"/>
    <property type="match status" value="1"/>
</dbReference>
<dbReference type="CDD" id="cd00088">
    <property type="entry name" value="HPT"/>
    <property type="match status" value="1"/>
</dbReference>
<evidence type="ECO:0000313" key="18">
    <source>
        <dbReference type="Proteomes" id="UP000009080"/>
    </source>
</evidence>
<dbReference type="Pfam" id="PF02895">
    <property type="entry name" value="H-kinase_dim"/>
    <property type="match status" value="1"/>
</dbReference>
<dbReference type="Gene3D" id="3.30.565.10">
    <property type="entry name" value="Histidine kinase-like ATPase, C-terminal domain"/>
    <property type="match status" value="1"/>
</dbReference>
<dbReference type="InterPro" id="IPR002545">
    <property type="entry name" value="CheW-lke_dom"/>
</dbReference>
<accession>C5BIY1</accession>
<dbReference type="SUPFAM" id="SSF55874">
    <property type="entry name" value="ATPase domain of HSP90 chaperone/DNA topoisomerase II/histidine kinase"/>
    <property type="match status" value="1"/>
</dbReference>
<dbReference type="FunFam" id="3.30.565.10:FF:000016">
    <property type="entry name" value="Chemotaxis protein CheA, putative"/>
    <property type="match status" value="1"/>
</dbReference>
<evidence type="ECO:0000256" key="3">
    <source>
        <dbReference type="ARBA" id="ARBA00021495"/>
    </source>
</evidence>
<evidence type="ECO:0000256" key="4">
    <source>
        <dbReference type="ARBA" id="ARBA00022500"/>
    </source>
</evidence>
<dbReference type="InterPro" id="IPR036061">
    <property type="entry name" value="CheW-like_dom_sf"/>
</dbReference>
<dbReference type="Gene3D" id="1.10.287.560">
    <property type="entry name" value="Histidine kinase CheA-like, homodimeric domain"/>
    <property type="match status" value="1"/>
</dbReference>
<sequence length="701" mass="78208">MFAVIATFQNEAREHLQLFEESLLELEDNPHNAGCIDQAFRSIHTIKGAGGIVGYRELCNFAHHVENVMDKIRSGEYDISSELISFFLDAKDHIQAMLPNPEPESHLIIEGQQLLEKLYKVLPDEADQNSVSTPFESATVEQEEKPATKVFRIRFTPDADSFKNGFDVRPLLRELGGLGHCQVTTITHDLPDFNALQPQHSAMRWDLTLLTEQPQSSVDDVFIFVIDDWTLEIEEIDLTDKDAISDKLGELLIARGIISQNQLSDALAENREVGKILQDQGLVKDDDIKAALAEQQVTRETKKQTGNDSSAETTVRVPADRLDKLMNLVGELVIVQARLNQVATKREDEGVLAISEDLDRLTTELRDNTFSLRMLPIGSTFGRYRRLVRDVSRDLNKKIVLHTEGAETELDKMMIDKLADPLVHLIRNSIDHGIEPPADREAAGKNTTGTILLRAQHSDSQVKIEVHDDGRGLDTGIIFAKAVEKGLVAADAHLDNESIFKLIFEPGFSTAKTVSEISGRGVGMDVVKRSIQDLGGKLAVQSELGEGTHFRISLPLTTAIIEGLMVQVSNERYVLPLSVVEECVEIKSSATKTNDRRRLAKVRDQRIPYMRLREWFRLSGIIPDIEQIVIVRLGEERFGFCVDEVIGQYQTVIKRLGKMYENTVGYSGATILGDGSVAIILDPLSLRDAIQHEVEILDKAG</sequence>
<dbReference type="OrthoDB" id="9803176at2"/>
<dbReference type="InterPro" id="IPR008207">
    <property type="entry name" value="Sig_transdc_His_kin_Hpt_dom"/>
</dbReference>
<keyword evidence="7" id="KW-0547">Nucleotide-binding</keyword>
<comment type="function">
    <text evidence="11">Involved in the transmission of sensory signals from the chemoreceptors to the flagellar motors. CheA is autophosphorylated; it can transfer its phosphate group to either CheB or CheY.</text>
</comment>
<evidence type="ECO:0000256" key="2">
    <source>
        <dbReference type="ARBA" id="ARBA00012438"/>
    </source>
</evidence>
<dbReference type="HOGENOM" id="CLU_000650_3_6_6"/>
<dbReference type="InterPro" id="IPR005467">
    <property type="entry name" value="His_kinase_dom"/>
</dbReference>
<dbReference type="GO" id="GO:0005737">
    <property type="term" value="C:cytoplasm"/>
    <property type="evidence" value="ECO:0007669"/>
    <property type="project" value="InterPro"/>
</dbReference>
<evidence type="ECO:0000256" key="6">
    <source>
        <dbReference type="ARBA" id="ARBA00022679"/>
    </source>
</evidence>
<keyword evidence="18" id="KW-1185">Reference proteome</keyword>
<dbReference type="GO" id="GO:0006935">
    <property type="term" value="P:chemotaxis"/>
    <property type="evidence" value="ECO:0007669"/>
    <property type="project" value="UniProtKB-KW"/>
</dbReference>
<keyword evidence="8" id="KW-0418">Kinase</keyword>
<dbReference type="Gene3D" id="1.20.120.160">
    <property type="entry name" value="HPT domain"/>
    <property type="match status" value="1"/>
</dbReference>
<dbReference type="GO" id="GO:0005524">
    <property type="term" value="F:ATP binding"/>
    <property type="evidence" value="ECO:0007669"/>
    <property type="project" value="UniProtKB-KW"/>
</dbReference>
<dbReference type="STRING" id="377629.TERTU_4381"/>
<feature type="domain" description="HPt" evidence="16">
    <location>
        <begin position="1"/>
        <end position="101"/>
    </location>
</feature>
<evidence type="ECO:0000259" key="16">
    <source>
        <dbReference type="PROSITE" id="PS50894"/>
    </source>
</evidence>
<dbReference type="EMBL" id="CP001614">
    <property type="protein sequence ID" value="ACR11116.1"/>
    <property type="molecule type" value="Genomic_DNA"/>
</dbReference>
<dbReference type="SMART" id="SM01231">
    <property type="entry name" value="H-kinase_dim"/>
    <property type="match status" value="1"/>
</dbReference>
<evidence type="ECO:0000256" key="13">
    <source>
        <dbReference type="SAM" id="MobiDB-lite"/>
    </source>
</evidence>
<dbReference type="EC" id="2.7.13.3" evidence="2"/>
<keyword evidence="4" id="KW-0145">Chemotaxis</keyword>
<dbReference type="InterPro" id="IPR004358">
    <property type="entry name" value="Sig_transdc_His_kin-like_C"/>
</dbReference>
<dbReference type="FunFam" id="2.30.30.40:FF:000048">
    <property type="entry name" value="Chemotaxis protein CheA, putative"/>
    <property type="match status" value="1"/>
</dbReference>
<dbReference type="Proteomes" id="UP000009080">
    <property type="component" value="Chromosome"/>
</dbReference>
<dbReference type="PANTHER" id="PTHR43395:SF10">
    <property type="entry name" value="CHEMOTAXIS PROTEIN CHEA"/>
    <property type="match status" value="1"/>
</dbReference>
<dbReference type="CDD" id="cd00731">
    <property type="entry name" value="CheA_reg"/>
    <property type="match status" value="1"/>
</dbReference>
<proteinExistence type="predicted"/>
<evidence type="ECO:0000256" key="12">
    <source>
        <dbReference type="PROSITE-ProRule" id="PRU00110"/>
    </source>
</evidence>
<protein>
    <recommendedName>
        <fullName evidence="3">Chemotaxis protein CheA</fullName>
        <ecNumber evidence="2">2.7.13.3</ecNumber>
    </recommendedName>
</protein>
<dbReference type="RefSeq" id="WP_015817228.1">
    <property type="nucleotide sequence ID" value="NC_012997.1"/>
</dbReference>
<feature type="modified residue" description="Phosphohistidine" evidence="12">
    <location>
        <position position="44"/>
    </location>
</feature>
<dbReference type="PROSITE" id="PS50851">
    <property type="entry name" value="CHEW"/>
    <property type="match status" value="1"/>
</dbReference>
<dbReference type="Gene3D" id="2.30.30.40">
    <property type="entry name" value="SH3 Domains"/>
    <property type="match status" value="1"/>
</dbReference>
<evidence type="ECO:0000256" key="5">
    <source>
        <dbReference type="ARBA" id="ARBA00022553"/>
    </source>
</evidence>
<organism evidence="17 18">
    <name type="scientific">Teredinibacter turnerae (strain ATCC 39867 / T7901)</name>
    <dbReference type="NCBI Taxonomy" id="377629"/>
    <lineage>
        <taxon>Bacteria</taxon>
        <taxon>Pseudomonadati</taxon>
        <taxon>Pseudomonadota</taxon>
        <taxon>Gammaproteobacteria</taxon>
        <taxon>Cellvibrionales</taxon>
        <taxon>Cellvibrionaceae</taxon>
        <taxon>Teredinibacter</taxon>
    </lineage>
</organism>
<dbReference type="eggNOG" id="COG0643">
    <property type="taxonomic scope" value="Bacteria"/>
</dbReference>
<dbReference type="GO" id="GO:0000155">
    <property type="term" value="F:phosphorelay sensor kinase activity"/>
    <property type="evidence" value="ECO:0007669"/>
    <property type="project" value="InterPro"/>
</dbReference>
<dbReference type="SUPFAM" id="SSF50341">
    <property type="entry name" value="CheW-like"/>
    <property type="match status" value="1"/>
</dbReference>
<dbReference type="SMART" id="SM00073">
    <property type="entry name" value="HPT"/>
    <property type="match status" value="1"/>
</dbReference>
<dbReference type="PRINTS" id="PR00344">
    <property type="entry name" value="BCTRLSENSOR"/>
</dbReference>
<dbReference type="Pfam" id="PF02518">
    <property type="entry name" value="HATPase_c"/>
    <property type="match status" value="1"/>
</dbReference>
<dbReference type="InterPro" id="IPR037006">
    <property type="entry name" value="CheA-like_homodim_sf"/>
</dbReference>
<feature type="domain" description="CheW-like" evidence="15">
    <location>
        <begin position="560"/>
        <end position="692"/>
    </location>
</feature>
<dbReference type="PROSITE" id="PS50109">
    <property type="entry name" value="HIS_KIN"/>
    <property type="match status" value="1"/>
</dbReference>
<evidence type="ECO:0000313" key="17">
    <source>
        <dbReference type="EMBL" id="ACR11116.1"/>
    </source>
</evidence>
<feature type="region of interest" description="Disordered" evidence="13">
    <location>
        <begin position="295"/>
        <end position="315"/>
    </location>
</feature>
<dbReference type="InterPro" id="IPR036641">
    <property type="entry name" value="HPT_dom_sf"/>
</dbReference>
<dbReference type="Pfam" id="PF01627">
    <property type="entry name" value="Hpt"/>
    <property type="match status" value="1"/>
</dbReference>
<evidence type="ECO:0000256" key="8">
    <source>
        <dbReference type="ARBA" id="ARBA00022777"/>
    </source>
</evidence>
<feature type="domain" description="Histidine kinase" evidence="14">
    <location>
        <begin position="310"/>
        <end position="558"/>
    </location>
</feature>
<dbReference type="SUPFAM" id="SSF160246">
    <property type="entry name" value="EspE N-terminal domain-like"/>
    <property type="match status" value="1"/>
</dbReference>
<dbReference type="InterPro" id="IPR003594">
    <property type="entry name" value="HATPase_dom"/>
</dbReference>